<sequence length="133" mass="15240">MTNQKENQQKIKNSIVDPPINMTKEFQLIHQTIQGIEESTKQTSNQLNESFDNLRKSLEGMVDLSQQKMQVFEESSNKMNQTILVSVRSLETLIKKSEKLDVDLKKIVLLAKKVHKIKESVGTLDTSLKKILN</sequence>
<name>A0AAV7YIM1_9EUKA</name>
<feature type="domain" description="BLOC-1-related complex subunit 6 C-terminal helix" evidence="1">
    <location>
        <begin position="30"/>
        <end position="125"/>
    </location>
</feature>
<dbReference type="EMBL" id="JANTQA010000057">
    <property type="protein sequence ID" value="KAJ3428795.1"/>
    <property type="molecule type" value="Genomic_DNA"/>
</dbReference>
<dbReference type="Pfam" id="PF10157">
    <property type="entry name" value="BORCS6"/>
    <property type="match status" value="1"/>
</dbReference>
<reference evidence="2" key="1">
    <citation type="submission" date="2022-08" db="EMBL/GenBank/DDBJ databases">
        <title>Novel sulphate-reducing endosymbionts in the free-living metamonad Anaeramoeba.</title>
        <authorList>
            <person name="Jerlstrom-Hultqvist J."/>
            <person name="Cepicka I."/>
            <person name="Gallot-Lavallee L."/>
            <person name="Salas-Leiva D."/>
            <person name="Curtis B.A."/>
            <person name="Zahonova K."/>
            <person name="Pipaliya S."/>
            <person name="Dacks J."/>
            <person name="Roger A.J."/>
        </authorList>
    </citation>
    <scope>NUCLEOTIDE SEQUENCE</scope>
    <source>
        <strain evidence="2">Busselton2</strain>
    </source>
</reference>
<evidence type="ECO:0000313" key="3">
    <source>
        <dbReference type="Proteomes" id="UP001146793"/>
    </source>
</evidence>
<proteinExistence type="predicted"/>
<dbReference type="AlphaFoldDB" id="A0AAV7YIM1"/>
<accession>A0AAV7YIM1</accession>
<dbReference type="Proteomes" id="UP001146793">
    <property type="component" value="Unassembled WGS sequence"/>
</dbReference>
<organism evidence="2 3">
    <name type="scientific">Anaeramoeba flamelloides</name>
    <dbReference type="NCBI Taxonomy" id="1746091"/>
    <lineage>
        <taxon>Eukaryota</taxon>
        <taxon>Metamonada</taxon>
        <taxon>Anaeramoebidae</taxon>
        <taxon>Anaeramoeba</taxon>
    </lineage>
</organism>
<gene>
    <name evidence="2" type="ORF">M0812_24129</name>
</gene>
<evidence type="ECO:0000313" key="2">
    <source>
        <dbReference type="EMBL" id="KAJ3428795.1"/>
    </source>
</evidence>
<evidence type="ECO:0000259" key="1">
    <source>
        <dbReference type="Pfam" id="PF10157"/>
    </source>
</evidence>
<protein>
    <recommendedName>
        <fullName evidence="1">BLOC-1-related complex subunit 6 C-terminal helix domain-containing protein</fullName>
    </recommendedName>
</protein>
<dbReference type="InterPro" id="IPR046465">
    <property type="entry name" value="BORCS6_C"/>
</dbReference>
<comment type="caution">
    <text evidence="2">The sequence shown here is derived from an EMBL/GenBank/DDBJ whole genome shotgun (WGS) entry which is preliminary data.</text>
</comment>